<evidence type="ECO:0000259" key="3">
    <source>
        <dbReference type="PROSITE" id="PS50103"/>
    </source>
</evidence>
<accession>A0ABP0TB98</accession>
<evidence type="ECO:0000313" key="4">
    <source>
        <dbReference type="EMBL" id="CAK9191557.1"/>
    </source>
</evidence>
<feature type="region of interest" description="Disordered" evidence="2">
    <location>
        <begin position="500"/>
        <end position="526"/>
    </location>
</feature>
<feature type="zinc finger region" description="C3H1-type" evidence="1">
    <location>
        <begin position="979"/>
        <end position="1008"/>
    </location>
</feature>
<feature type="region of interest" description="Disordered" evidence="2">
    <location>
        <begin position="339"/>
        <end position="424"/>
    </location>
</feature>
<dbReference type="PANTHER" id="PTHR46156">
    <property type="entry name" value="CCCH ZINGC FINGER"/>
    <property type="match status" value="1"/>
</dbReference>
<dbReference type="InterPro" id="IPR000571">
    <property type="entry name" value="Znf_CCCH"/>
</dbReference>
<feature type="compositionally biased region" description="Low complexity" evidence="2">
    <location>
        <begin position="500"/>
        <end position="513"/>
    </location>
</feature>
<feature type="compositionally biased region" description="Polar residues" evidence="2">
    <location>
        <begin position="594"/>
        <end position="620"/>
    </location>
</feature>
<dbReference type="SMART" id="SM00356">
    <property type="entry name" value="ZnF_C3H1"/>
    <property type="match status" value="5"/>
</dbReference>
<evidence type="ECO:0000256" key="2">
    <source>
        <dbReference type="SAM" id="MobiDB-lite"/>
    </source>
</evidence>
<protein>
    <recommendedName>
        <fullName evidence="3">C3H1-type domain-containing protein</fullName>
    </recommendedName>
</protein>
<dbReference type="EMBL" id="OZ019893">
    <property type="protein sequence ID" value="CAK9191557.1"/>
    <property type="molecule type" value="Genomic_DNA"/>
</dbReference>
<feature type="domain" description="C3H1-type" evidence="3">
    <location>
        <begin position="979"/>
        <end position="1008"/>
    </location>
</feature>
<dbReference type="PANTHER" id="PTHR46156:SF1">
    <property type="entry name" value="ZINC FINGER CCCH DOMAIN-CONTAINING PROTEIN 3"/>
    <property type="match status" value="1"/>
</dbReference>
<feature type="compositionally biased region" description="Polar residues" evidence="2">
    <location>
        <begin position="388"/>
        <end position="410"/>
    </location>
</feature>
<feature type="compositionally biased region" description="Polar residues" evidence="2">
    <location>
        <begin position="358"/>
        <end position="379"/>
    </location>
</feature>
<evidence type="ECO:0000256" key="1">
    <source>
        <dbReference type="PROSITE-ProRule" id="PRU00723"/>
    </source>
</evidence>
<keyword evidence="1" id="KW-0862">Zinc</keyword>
<feature type="region of interest" description="Disordered" evidence="2">
    <location>
        <begin position="191"/>
        <end position="210"/>
    </location>
</feature>
<proteinExistence type="predicted"/>
<feature type="domain" description="C3H1-type" evidence="3">
    <location>
        <begin position="1061"/>
        <end position="1088"/>
    </location>
</feature>
<keyword evidence="1" id="KW-0479">Metal-binding</keyword>
<dbReference type="PROSITE" id="PS50103">
    <property type="entry name" value="ZF_C3H1"/>
    <property type="match status" value="3"/>
</dbReference>
<name>A0ABP0TB98_9BRYO</name>
<dbReference type="Proteomes" id="UP001497512">
    <property type="component" value="Chromosome 1"/>
</dbReference>
<keyword evidence="5" id="KW-1185">Reference proteome</keyword>
<feature type="region of interest" description="Disordered" evidence="2">
    <location>
        <begin position="593"/>
        <end position="622"/>
    </location>
</feature>
<feature type="zinc finger region" description="C3H1-type" evidence="1">
    <location>
        <begin position="1061"/>
        <end position="1088"/>
    </location>
</feature>
<evidence type="ECO:0000313" key="5">
    <source>
        <dbReference type="Proteomes" id="UP001497512"/>
    </source>
</evidence>
<gene>
    <name evidence="4" type="ORF">CSSPTR1EN2_LOCUS1450</name>
</gene>
<sequence length="1221" mass="133029">MNENLNGGRPVQKVIYTGHKAENVKEFTSGKTILGSTSVEVSDKPVTVVQEQIPSSLNSKQRSWSPSCVAATTENHGDQQGSLCTGKDRKCDSSSGLRSLLLFPEPSLQDKEKKKSQWLQTEEHIEILDLNIKEGNVSMCQEALLSKLGTVKSSSEVGDLLLPDHLQENHPVSPIKIEISQPPTEKLVEQQFSDEKPERATPSAGRPVVSSVGPMTREVRLFGTNLIAAIPDAIEVEKQQGKRPLEVCEPSTQAQLPDFALPPVVDGNQINTSPGKETIGAQDVIDASPQGLTEVVPTFDVHDRKEAIMVQSKEMVSPMLQFVQDIVAKGEGEDVKQVQINDSSHPSGGNIWRRDSGAASNPSSLANTNQAAQRSTRGSVSVHRVAVGSTTTVNHQATIKQSGQRQSPKSANVPRPPTSSMSTNTAVIKSSSLPTAPRSVVAPGSAAYVRKRKNTLVRFPAPPITGLPSTSVHVNVPSGPSRSTPMDIKDSAFTAFDPLSRSHVSRSSQLSDSTVTNSTGKMATFHDTSRTGEHDIARLAHPVSSSSQNTQVWPALVDQSRYLPPISQSAVSGSEHLAAEILQDIARHTHTTKDTATVASNPLDTSTIRPSSSATGNLPSGSRLYMRRKANQLVAAPLVQSSVVVTPPVPHSSDITLGWPPVDVYVKRKTNQLVRNNIGKEIIDRTGLQDGSVGRFADGLAEGSRQRRWQFQIQKTKLGRVLSQKKRPARGSSWVWTLGGESKVPAAVMSARGSSVSPALFPWKRTGTLTPRLRRRRSLPEAKKGSLLFHLGKKLQGFRSAQPVYTRSADGFSLHRSGVVSQHGANLKWTKSLENRSKLASEAATKAVAEAEKKKRQRKEAVVVATTAAVKAKADKRAARKGERIVWVGLVAYKMDSSRHTLQRLPDLQGPAGNGGTSALPGGLDTSALLTPKRSQIGGAVYVRVGSGNQLVRDPKTATRAFASEKVRWSLHNARFRRAKKQTFCQFYTRFGKCNKGDGKCPFIHDPDKVAVCTKFLKGSCDDSTCLLTHKVIPERMPDCSYFLEGLCTNESCPYRHVNVNPKAAICEGFLRGYCVDGDLCNKKHTYVCPVYAETGKCPLIGTCKLHHPKKKEQHIAPTKDQKITGKRKRRYFVTENPIGDQIQRDSSSKELVEPSDEIAEFISLNDVGAETISNTVQEPERFGWQKKRLQLTSLLKHGEAVSGLETQLKPSFLLQKDKES</sequence>
<keyword evidence="1" id="KW-0863">Zinc-finger</keyword>
<feature type="domain" description="C3H1-type" evidence="3">
    <location>
        <begin position="1034"/>
        <end position="1060"/>
    </location>
</feature>
<reference evidence="4 5" key="1">
    <citation type="submission" date="2024-02" db="EMBL/GenBank/DDBJ databases">
        <authorList>
            <consortium name="ELIXIR-Norway"/>
            <consortium name="Elixir Norway"/>
        </authorList>
    </citation>
    <scope>NUCLEOTIDE SEQUENCE [LARGE SCALE GENOMIC DNA]</scope>
</reference>
<feature type="zinc finger region" description="C3H1-type" evidence="1">
    <location>
        <begin position="1034"/>
        <end position="1060"/>
    </location>
</feature>
<organism evidence="4 5">
    <name type="scientific">Sphagnum troendelagicum</name>
    <dbReference type="NCBI Taxonomy" id="128251"/>
    <lineage>
        <taxon>Eukaryota</taxon>
        <taxon>Viridiplantae</taxon>
        <taxon>Streptophyta</taxon>
        <taxon>Embryophyta</taxon>
        <taxon>Bryophyta</taxon>
        <taxon>Sphagnophytina</taxon>
        <taxon>Sphagnopsida</taxon>
        <taxon>Sphagnales</taxon>
        <taxon>Sphagnaceae</taxon>
        <taxon>Sphagnum</taxon>
    </lineage>
</organism>
<dbReference type="Gene3D" id="4.10.1000.10">
    <property type="entry name" value="Zinc finger, CCCH-type"/>
    <property type="match status" value="2"/>
</dbReference>